<dbReference type="RefSeq" id="WP_279696436.1">
    <property type="nucleotide sequence ID" value="NZ_JAOEEO010000004.1"/>
</dbReference>
<comment type="similarity">
    <text evidence="1">Belongs to the C/M/P thioester hydrolase family.</text>
</comment>
<name>A0AA42LC11_9GAMM</name>
<dbReference type="Gene3D" id="2.40.160.210">
    <property type="entry name" value="Acyl-CoA thioesterase, double hotdog domain"/>
    <property type="match status" value="1"/>
</dbReference>
<sequence length="265" mass="30008">MSLLPLYQQVEQQQWIDIPSGWLQGRTVFGGLVAGILIQKALSIVHDAAKQLLSCNITFVGPVQEGQAKITAEVLREGKSVTTLEVRLWQNEAVQTILIASFGSARESRIHVENLPQVPDYPTPEQLDKTFYIEGLMPECLQHFELCWAEGSYPMAGSKVPDFGGWSRFSPDLHQNRAMQLPDLFALMDVWPPGVLPMFKIPAPASSLSWQITYLHPVAEQVQDWFKYKVVTEYAEHGYSTEYAYLWNRENRLIAVLRQTVAVFA</sequence>
<dbReference type="GO" id="GO:0047617">
    <property type="term" value="F:fatty acyl-CoA hydrolase activity"/>
    <property type="evidence" value="ECO:0007669"/>
    <property type="project" value="InterPro"/>
</dbReference>
<protein>
    <submittedName>
        <fullName evidence="5">Thioesterase family protein</fullName>
    </submittedName>
</protein>
<dbReference type="PANTHER" id="PTHR11066">
    <property type="entry name" value="ACYL-COA THIOESTERASE"/>
    <property type="match status" value="1"/>
</dbReference>
<dbReference type="InterPro" id="IPR003703">
    <property type="entry name" value="Acyl_CoA_thio"/>
</dbReference>
<dbReference type="SUPFAM" id="SSF54637">
    <property type="entry name" value="Thioesterase/thiol ester dehydrase-isomerase"/>
    <property type="match status" value="2"/>
</dbReference>
<dbReference type="AlphaFoldDB" id="A0AA42LC11"/>
<comment type="caution">
    <text evidence="5">The sequence shown here is derived from an EMBL/GenBank/DDBJ whole genome shotgun (WGS) entry which is preliminary data.</text>
</comment>
<accession>A0AA42LC11</accession>
<dbReference type="GO" id="GO:0006637">
    <property type="term" value="P:acyl-CoA metabolic process"/>
    <property type="evidence" value="ECO:0007669"/>
    <property type="project" value="InterPro"/>
</dbReference>
<keyword evidence="2" id="KW-0378">Hydrolase</keyword>
<evidence type="ECO:0000256" key="2">
    <source>
        <dbReference type="ARBA" id="ARBA00022801"/>
    </source>
</evidence>
<dbReference type="Pfam" id="PF13622">
    <property type="entry name" value="4HBT_3"/>
    <property type="match status" value="1"/>
</dbReference>
<dbReference type="GO" id="GO:0005829">
    <property type="term" value="C:cytosol"/>
    <property type="evidence" value="ECO:0007669"/>
    <property type="project" value="TreeGrafter"/>
</dbReference>
<evidence type="ECO:0000313" key="5">
    <source>
        <dbReference type="EMBL" id="MDH0564701.1"/>
    </source>
</evidence>
<dbReference type="Proteomes" id="UP001159329">
    <property type="component" value="Unassembled WGS sequence"/>
</dbReference>
<reference evidence="5" key="1">
    <citation type="submission" date="2022-09" db="EMBL/GenBank/DDBJ databases">
        <title>Intensive care unit water sources are persistently colonized with multi-drug resistant bacteria and are the site of extensive horizontal gene transfer of antibiotic resistance genes.</title>
        <authorList>
            <person name="Diorio-Toth L."/>
        </authorList>
    </citation>
    <scope>NUCLEOTIDE SEQUENCE</scope>
    <source>
        <strain evidence="5">GD04005</strain>
    </source>
</reference>
<dbReference type="EMBL" id="JAOEEO010000004">
    <property type="protein sequence ID" value="MDH0564701.1"/>
    <property type="molecule type" value="Genomic_DNA"/>
</dbReference>
<dbReference type="InterPro" id="IPR049449">
    <property type="entry name" value="TesB_ACOT8-like_N"/>
</dbReference>
<dbReference type="PANTHER" id="PTHR11066:SF34">
    <property type="entry name" value="ACYL-COENZYME A THIOESTERASE 8"/>
    <property type="match status" value="1"/>
</dbReference>
<dbReference type="GO" id="GO:0009062">
    <property type="term" value="P:fatty acid catabolic process"/>
    <property type="evidence" value="ECO:0007669"/>
    <property type="project" value="TreeGrafter"/>
</dbReference>
<feature type="domain" description="Acyl-CoA thioesterase-like C-terminal" evidence="4">
    <location>
        <begin position="124"/>
        <end position="263"/>
    </location>
</feature>
<proteinExistence type="inferred from homology"/>
<evidence type="ECO:0000259" key="3">
    <source>
        <dbReference type="Pfam" id="PF13622"/>
    </source>
</evidence>
<dbReference type="CDD" id="cd00556">
    <property type="entry name" value="Thioesterase_II"/>
    <property type="match status" value="1"/>
</dbReference>
<dbReference type="Pfam" id="PF20789">
    <property type="entry name" value="4HBT_3C"/>
    <property type="match status" value="1"/>
</dbReference>
<dbReference type="InterPro" id="IPR049450">
    <property type="entry name" value="ACOT8-like_C"/>
</dbReference>
<organism evidence="5 6">
    <name type="scientific">Acinetobacter courvalinii</name>
    <dbReference type="NCBI Taxonomy" id="280147"/>
    <lineage>
        <taxon>Bacteria</taxon>
        <taxon>Pseudomonadati</taxon>
        <taxon>Pseudomonadota</taxon>
        <taxon>Gammaproteobacteria</taxon>
        <taxon>Moraxellales</taxon>
        <taxon>Moraxellaceae</taxon>
        <taxon>Acinetobacter</taxon>
    </lineage>
</organism>
<feature type="domain" description="Acyl-CoA thioesterase-like N-terminal HotDog" evidence="3">
    <location>
        <begin position="19"/>
        <end position="103"/>
    </location>
</feature>
<evidence type="ECO:0000313" key="6">
    <source>
        <dbReference type="Proteomes" id="UP001159329"/>
    </source>
</evidence>
<evidence type="ECO:0000259" key="4">
    <source>
        <dbReference type="Pfam" id="PF20789"/>
    </source>
</evidence>
<dbReference type="InterPro" id="IPR042171">
    <property type="entry name" value="Acyl-CoA_hotdog"/>
</dbReference>
<dbReference type="InterPro" id="IPR029069">
    <property type="entry name" value="HotDog_dom_sf"/>
</dbReference>
<evidence type="ECO:0000256" key="1">
    <source>
        <dbReference type="ARBA" id="ARBA00006538"/>
    </source>
</evidence>
<gene>
    <name evidence="5" type="ORF">N7644_13560</name>
</gene>